<dbReference type="EMBL" id="JBHUDJ010000015">
    <property type="protein sequence ID" value="MFD1589489.1"/>
    <property type="molecule type" value="Genomic_DNA"/>
</dbReference>
<evidence type="ECO:0000256" key="1">
    <source>
        <dbReference type="ARBA" id="ARBA00008791"/>
    </source>
</evidence>
<dbReference type="Gene3D" id="3.40.50.620">
    <property type="entry name" value="HUPs"/>
    <property type="match status" value="1"/>
</dbReference>
<dbReference type="InterPro" id="IPR006016">
    <property type="entry name" value="UspA"/>
</dbReference>
<gene>
    <name evidence="3" type="ORF">ACFR9U_21135</name>
</gene>
<dbReference type="RefSeq" id="WP_247381005.1">
    <property type="nucleotide sequence ID" value="NZ_JALLGV010000009.1"/>
</dbReference>
<name>A0ABD6CJM6_9EURY</name>
<evidence type="ECO:0000313" key="3">
    <source>
        <dbReference type="EMBL" id="MFD1589489.1"/>
    </source>
</evidence>
<dbReference type="Pfam" id="PF00582">
    <property type="entry name" value="Usp"/>
    <property type="match status" value="1"/>
</dbReference>
<feature type="domain" description="UspA" evidence="2">
    <location>
        <begin position="5"/>
        <end position="151"/>
    </location>
</feature>
<evidence type="ECO:0000313" key="4">
    <source>
        <dbReference type="Proteomes" id="UP001597119"/>
    </source>
</evidence>
<dbReference type="CDD" id="cd00293">
    <property type="entry name" value="USP-like"/>
    <property type="match status" value="1"/>
</dbReference>
<dbReference type="AlphaFoldDB" id="A0ABD6CJM6"/>
<dbReference type="Proteomes" id="UP001597119">
    <property type="component" value="Unassembled WGS sequence"/>
</dbReference>
<dbReference type="PANTHER" id="PTHR46268:SF6">
    <property type="entry name" value="UNIVERSAL STRESS PROTEIN UP12"/>
    <property type="match status" value="1"/>
</dbReference>
<protein>
    <submittedName>
        <fullName evidence="3">Universal stress protein</fullName>
    </submittedName>
</protein>
<dbReference type="InterPro" id="IPR014729">
    <property type="entry name" value="Rossmann-like_a/b/a_fold"/>
</dbReference>
<sequence>MDFAVAVDGSEQSERTLDYAFELGEAMSHAPSITAVHVVDPDVYTEGGIEPVADLADAERRLIIENIADAEDRGQGILDDAVAFAADRDVELRTELLYGDPVEQLSDVASAEGFDALFVGHRGHSEHAERFLGSVAKGLVERSDVPVTVVR</sequence>
<organism evidence="3 4">
    <name type="scientific">Halorientalis brevis</name>
    <dbReference type="NCBI Taxonomy" id="1126241"/>
    <lineage>
        <taxon>Archaea</taxon>
        <taxon>Methanobacteriati</taxon>
        <taxon>Methanobacteriota</taxon>
        <taxon>Stenosarchaea group</taxon>
        <taxon>Halobacteria</taxon>
        <taxon>Halobacteriales</taxon>
        <taxon>Haloarculaceae</taxon>
        <taxon>Halorientalis</taxon>
    </lineage>
</organism>
<dbReference type="InterPro" id="IPR006015">
    <property type="entry name" value="Universal_stress_UspA"/>
</dbReference>
<accession>A0ABD6CJM6</accession>
<dbReference type="PRINTS" id="PR01438">
    <property type="entry name" value="UNVRSLSTRESS"/>
</dbReference>
<comment type="similarity">
    <text evidence="1">Belongs to the universal stress protein A family.</text>
</comment>
<dbReference type="SUPFAM" id="SSF52402">
    <property type="entry name" value="Adenine nucleotide alpha hydrolases-like"/>
    <property type="match status" value="1"/>
</dbReference>
<proteinExistence type="inferred from homology"/>
<keyword evidence="4" id="KW-1185">Reference proteome</keyword>
<reference evidence="3 4" key="1">
    <citation type="journal article" date="2019" name="Int. J. Syst. Evol. Microbiol.">
        <title>The Global Catalogue of Microorganisms (GCM) 10K type strain sequencing project: providing services to taxonomists for standard genome sequencing and annotation.</title>
        <authorList>
            <consortium name="The Broad Institute Genomics Platform"/>
            <consortium name="The Broad Institute Genome Sequencing Center for Infectious Disease"/>
            <person name="Wu L."/>
            <person name="Ma J."/>
        </authorList>
    </citation>
    <scope>NUCLEOTIDE SEQUENCE [LARGE SCALE GENOMIC DNA]</scope>
    <source>
        <strain evidence="3 4">CGMCC 1.12125</strain>
    </source>
</reference>
<evidence type="ECO:0000259" key="2">
    <source>
        <dbReference type="Pfam" id="PF00582"/>
    </source>
</evidence>
<comment type="caution">
    <text evidence="3">The sequence shown here is derived from an EMBL/GenBank/DDBJ whole genome shotgun (WGS) entry which is preliminary data.</text>
</comment>
<dbReference type="PANTHER" id="PTHR46268">
    <property type="entry name" value="STRESS RESPONSE PROTEIN NHAX"/>
    <property type="match status" value="1"/>
</dbReference>